<feature type="non-terminal residue" evidence="2">
    <location>
        <position position="1"/>
    </location>
</feature>
<name>X1PZ61_9ZZZZ</name>
<keyword evidence="1" id="KW-1133">Transmembrane helix</keyword>
<sequence length="91" mass="10744">SVKKFFKALSIMVLISLPFIFITGIYKRILQIFDLKSAPTVIRFELWDRAWYLFSQSSLFGIGFGRFNDIFSIDRHIFNIERLKTSILLSF</sequence>
<keyword evidence="1" id="KW-0472">Membrane</keyword>
<organism evidence="2">
    <name type="scientific">marine sediment metagenome</name>
    <dbReference type="NCBI Taxonomy" id="412755"/>
    <lineage>
        <taxon>unclassified sequences</taxon>
        <taxon>metagenomes</taxon>
        <taxon>ecological metagenomes</taxon>
    </lineage>
</organism>
<evidence type="ECO:0000313" key="2">
    <source>
        <dbReference type="EMBL" id="GAI47811.1"/>
    </source>
</evidence>
<keyword evidence="1" id="KW-0812">Transmembrane</keyword>
<protein>
    <submittedName>
        <fullName evidence="2">Uncharacterized protein</fullName>
    </submittedName>
</protein>
<gene>
    <name evidence="2" type="ORF">S06H3_57489</name>
</gene>
<feature type="transmembrane region" description="Helical" evidence="1">
    <location>
        <begin position="6"/>
        <end position="26"/>
    </location>
</feature>
<dbReference type="AlphaFoldDB" id="X1PZ61"/>
<evidence type="ECO:0000256" key="1">
    <source>
        <dbReference type="SAM" id="Phobius"/>
    </source>
</evidence>
<comment type="caution">
    <text evidence="2">The sequence shown here is derived from an EMBL/GenBank/DDBJ whole genome shotgun (WGS) entry which is preliminary data.</text>
</comment>
<accession>X1PZ61</accession>
<reference evidence="2" key="1">
    <citation type="journal article" date="2014" name="Front. Microbiol.">
        <title>High frequency of phylogenetically diverse reductive dehalogenase-homologous genes in deep subseafloor sedimentary metagenomes.</title>
        <authorList>
            <person name="Kawai M."/>
            <person name="Futagami T."/>
            <person name="Toyoda A."/>
            <person name="Takaki Y."/>
            <person name="Nishi S."/>
            <person name="Hori S."/>
            <person name="Arai W."/>
            <person name="Tsubouchi T."/>
            <person name="Morono Y."/>
            <person name="Uchiyama I."/>
            <person name="Ito T."/>
            <person name="Fujiyama A."/>
            <person name="Inagaki F."/>
            <person name="Takami H."/>
        </authorList>
    </citation>
    <scope>NUCLEOTIDE SEQUENCE</scope>
    <source>
        <strain evidence="2">Expedition CK06-06</strain>
    </source>
</reference>
<proteinExistence type="predicted"/>
<dbReference type="EMBL" id="BARV01037113">
    <property type="protein sequence ID" value="GAI47811.1"/>
    <property type="molecule type" value="Genomic_DNA"/>
</dbReference>